<feature type="region of interest" description="Disordered" evidence="1">
    <location>
        <begin position="1"/>
        <end position="92"/>
    </location>
</feature>
<protein>
    <recommendedName>
        <fullName evidence="2">Flagellar hook-length control protein-like C-terminal domain-containing protein</fullName>
    </recommendedName>
</protein>
<feature type="compositionally biased region" description="Basic and acidic residues" evidence="1">
    <location>
        <begin position="256"/>
        <end position="266"/>
    </location>
</feature>
<keyword evidence="4" id="KW-1185">Reference proteome</keyword>
<dbReference type="InterPro" id="IPR021136">
    <property type="entry name" value="Flagellar_hook_control-like_C"/>
</dbReference>
<feature type="compositionally biased region" description="Basic and acidic residues" evidence="1">
    <location>
        <begin position="229"/>
        <end position="249"/>
    </location>
</feature>
<organism evidence="3 4">
    <name type="scientific">Arenivirga flava</name>
    <dbReference type="NCBI Taxonomy" id="1930060"/>
    <lineage>
        <taxon>Bacteria</taxon>
        <taxon>Bacillati</taxon>
        <taxon>Actinomycetota</taxon>
        <taxon>Actinomycetes</taxon>
        <taxon>Micrococcales</taxon>
        <taxon>Microbacteriaceae</taxon>
        <taxon>Arenivirga</taxon>
    </lineage>
</organism>
<feature type="domain" description="Flagellar hook-length control protein-like C-terminal" evidence="2">
    <location>
        <begin position="158"/>
        <end position="229"/>
    </location>
</feature>
<feature type="compositionally biased region" description="Low complexity" evidence="1">
    <location>
        <begin position="46"/>
        <end position="79"/>
    </location>
</feature>
<evidence type="ECO:0000313" key="3">
    <source>
        <dbReference type="EMBL" id="GMA27838.1"/>
    </source>
</evidence>
<evidence type="ECO:0000259" key="2">
    <source>
        <dbReference type="Pfam" id="PF02120"/>
    </source>
</evidence>
<evidence type="ECO:0000313" key="4">
    <source>
        <dbReference type="Proteomes" id="UP001157160"/>
    </source>
</evidence>
<gene>
    <name evidence="3" type="ORF">GCM10025874_10910</name>
</gene>
<comment type="caution">
    <text evidence="3">The sequence shown here is derived from an EMBL/GenBank/DDBJ whole genome shotgun (WGS) entry which is preliminary data.</text>
</comment>
<sequence length="291" mass="27661">MEGAAVPSEGQASTPAAQSVASVRPAAAPLVATAAGSEQEAPEPGGPSAALTAPGAPASAGGSASAGTARAVGASAAGTAAGGTSGGATATVGTATPSAELLATQAVPTAAGVGGQPSVQSLTSTVAPAAAGPAAPVDPAAFRAQLKAPVLAIAAAEGGDSIVTLTVQPERLGPVTVRALIGADGQLRVELFAPNDAGREALRAIAADLRRDLGDAGAGTRLDVSADDAPGRGARDGQSRETSGREGAARDGAAATRDDDGHEGPQPHRPATGTDLGARTAHPLSTIDLLA</sequence>
<evidence type="ECO:0000256" key="1">
    <source>
        <dbReference type="SAM" id="MobiDB-lite"/>
    </source>
</evidence>
<dbReference type="AlphaFoldDB" id="A0AA37XAP7"/>
<feature type="compositionally biased region" description="Low complexity" evidence="1">
    <location>
        <begin position="26"/>
        <end position="35"/>
    </location>
</feature>
<dbReference type="Gene3D" id="3.30.750.140">
    <property type="match status" value="1"/>
</dbReference>
<dbReference type="EMBL" id="BSUL01000001">
    <property type="protein sequence ID" value="GMA27838.1"/>
    <property type="molecule type" value="Genomic_DNA"/>
</dbReference>
<proteinExistence type="predicted"/>
<reference evidence="3 4" key="1">
    <citation type="journal article" date="2014" name="Int. J. Syst. Evol. Microbiol.">
        <title>Complete genome sequence of Corynebacterium casei LMG S-19264T (=DSM 44701T), isolated from a smear-ripened cheese.</title>
        <authorList>
            <consortium name="US DOE Joint Genome Institute (JGI-PGF)"/>
            <person name="Walter F."/>
            <person name="Albersmeier A."/>
            <person name="Kalinowski J."/>
            <person name="Ruckert C."/>
        </authorList>
    </citation>
    <scope>NUCLEOTIDE SEQUENCE [LARGE SCALE GENOMIC DNA]</scope>
    <source>
        <strain evidence="3 4">NBRC 112289</strain>
    </source>
</reference>
<name>A0AA37XAP7_9MICO</name>
<dbReference type="InterPro" id="IPR038610">
    <property type="entry name" value="FliK-like_C_sf"/>
</dbReference>
<feature type="region of interest" description="Disordered" evidence="1">
    <location>
        <begin position="216"/>
        <end position="291"/>
    </location>
</feature>
<dbReference type="Proteomes" id="UP001157160">
    <property type="component" value="Unassembled WGS sequence"/>
</dbReference>
<dbReference type="Pfam" id="PF02120">
    <property type="entry name" value="Flg_hook"/>
    <property type="match status" value="1"/>
</dbReference>
<accession>A0AA37XAP7</accession>
<feature type="compositionally biased region" description="Polar residues" evidence="1">
    <location>
        <begin position="10"/>
        <end position="21"/>
    </location>
</feature>